<dbReference type="PANTHER" id="PTHR10584:SF166">
    <property type="entry name" value="RIBOKINASE"/>
    <property type="match status" value="1"/>
</dbReference>
<dbReference type="Gene3D" id="3.40.1190.20">
    <property type="match status" value="1"/>
</dbReference>
<feature type="domain" description="Carbohydrate kinase PfkB" evidence="3">
    <location>
        <begin position="36"/>
        <end position="290"/>
    </location>
</feature>
<dbReference type="GO" id="GO:0016301">
    <property type="term" value="F:kinase activity"/>
    <property type="evidence" value="ECO:0007669"/>
    <property type="project" value="UniProtKB-KW"/>
</dbReference>
<dbReference type="PROSITE" id="PS00583">
    <property type="entry name" value="PFKB_KINASES_1"/>
    <property type="match status" value="1"/>
</dbReference>
<keyword evidence="2 4" id="KW-0418">Kinase</keyword>
<evidence type="ECO:0000256" key="1">
    <source>
        <dbReference type="ARBA" id="ARBA00022679"/>
    </source>
</evidence>
<dbReference type="Proteomes" id="UP001064632">
    <property type="component" value="Chromosome"/>
</dbReference>
<dbReference type="CDD" id="cd01942">
    <property type="entry name" value="ribokinase_group_A"/>
    <property type="match status" value="1"/>
</dbReference>
<sequence length="311" mass="35191">MSALICGSLAYDTIMVFQDQFKNHILPDKVHILNVAFLVPRMRKEFGGCAGNIAYNLKLLGENPIPMATVGQDFAPYREHFTRCGIRLDHVKELEDLYTAQAFITTDLDDNQITAFHPGAMMRSFENRVRDVADVTFGIVAPDGRDAMLQHAQDFAERDIPFIFDPGQAMPLFNGEEFRAFIEKAQYVTVNDYESQLLQERTGWSPEQIADRVKAYIVTRGPKGSLIHTRGETFDIPPAHERRVSDPTGCGDAYRAGLIFGMMRDMDWSTVGRVASLMGALKVEHPGTQNQRFTYDEFADQFRQQFGYALD</sequence>
<name>A0ABY6BKD9_9GAMM</name>
<accession>A0ABY6BKD9</accession>
<reference evidence="4" key="1">
    <citation type="submission" date="2022-09" db="EMBL/GenBank/DDBJ databases">
        <title>Tahibacter sp. nov., isolated from a fresh water.</title>
        <authorList>
            <person name="Baek J.H."/>
            <person name="Lee J.K."/>
            <person name="Kim J.M."/>
            <person name="Jeon C.O."/>
        </authorList>
    </citation>
    <scope>NUCLEOTIDE SEQUENCE</scope>
    <source>
        <strain evidence="4">W38</strain>
    </source>
</reference>
<keyword evidence="1" id="KW-0808">Transferase</keyword>
<evidence type="ECO:0000313" key="4">
    <source>
        <dbReference type="EMBL" id="UXI69056.1"/>
    </source>
</evidence>
<dbReference type="PANTHER" id="PTHR10584">
    <property type="entry name" value="SUGAR KINASE"/>
    <property type="match status" value="1"/>
</dbReference>
<dbReference type="EMBL" id="CP104694">
    <property type="protein sequence ID" value="UXI69056.1"/>
    <property type="molecule type" value="Genomic_DNA"/>
</dbReference>
<evidence type="ECO:0000259" key="3">
    <source>
        <dbReference type="Pfam" id="PF00294"/>
    </source>
</evidence>
<dbReference type="InterPro" id="IPR002173">
    <property type="entry name" value="Carboh/pur_kinase_PfkB_CS"/>
</dbReference>
<dbReference type="Pfam" id="PF00294">
    <property type="entry name" value="PfkB"/>
    <property type="match status" value="1"/>
</dbReference>
<protein>
    <submittedName>
        <fullName evidence="4">Carbohydrate kinase family protein</fullName>
    </submittedName>
</protein>
<dbReference type="InterPro" id="IPR011611">
    <property type="entry name" value="PfkB_dom"/>
</dbReference>
<dbReference type="InterPro" id="IPR029056">
    <property type="entry name" value="Ribokinase-like"/>
</dbReference>
<evidence type="ECO:0000256" key="2">
    <source>
        <dbReference type="ARBA" id="ARBA00022777"/>
    </source>
</evidence>
<keyword evidence="5" id="KW-1185">Reference proteome</keyword>
<evidence type="ECO:0000313" key="5">
    <source>
        <dbReference type="Proteomes" id="UP001064632"/>
    </source>
</evidence>
<dbReference type="SUPFAM" id="SSF53613">
    <property type="entry name" value="Ribokinase-like"/>
    <property type="match status" value="1"/>
</dbReference>
<dbReference type="RefSeq" id="WP_261696014.1">
    <property type="nucleotide sequence ID" value="NZ_CP104694.1"/>
</dbReference>
<gene>
    <name evidence="4" type="ORF">N4264_05235</name>
</gene>
<organism evidence="4 5">
    <name type="scientific">Tahibacter amnicola</name>
    <dbReference type="NCBI Taxonomy" id="2976241"/>
    <lineage>
        <taxon>Bacteria</taxon>
        <taxon>Pseudomonadati</taxon>
        <taxon>Pseudomonadota</taxon>
        <taxon>Gammaproteobacteria</taxon>
        <taxon>Lysobacterales</taxon>
        <taxon>Rhodanobacteraceae</taxon>
        <taxon>Tahibacter</taxon>
    </lineage>
</organism>
<proteinExistence type="predicted"/>